<dbReference type="EMBL" id="KY045851">
    <property type="protein sequence ID" value="APM00213.1"/>
    <property type="molecule type" value="Genomic_DNA"/>
</dbReference>
<evidence type="ECO:0000313" key="2">
    <source>
        <dbReference type="Proteomes" id="UP000222283"/>
    </source>
</evidence>
<organism evidence="1 2">
    <name type="scientific">Pseudoalteromonas phage C5a</name>
    <dbReference type="NCBI Taxonomy" id="1916107"/>
    <lineage>
        <taxon>Viruses</taxon>
        <taxon>Duplodnaviria</taxon>
        <taxon>Heunggongvirae</taxon>
        <taxon>Uroviricota</taxon>
        <taxon>Caudoviricetes</taxon>
        <taxon>Peduoviridae</taxon>
        <taxon>Catalunyavirus</taxon>
        <taxon>Catalunyavirus C5a</taxon>
    </lineage>
</organism>
<gene>
    <name evidence="1" type="ORF">C5a_3</name>
</gene>
<dbReference type="PROSITE" id="PS51257">
    <property type="entry name" value="PROKAR_LIPOPROTEIN"/>
    <property type="match status" value="1"/>
</dbReference>
<reference evidence="1 2" key="1">
    <citation type="submission" date="2016-10" db="EMBL/GenBank/DDBJ databases">
        <title>An insight into ecological interactions, comparative genomics and biogeography of Pseudoalteromonas phages.</title>
        <authorList>
            <person name="Lara E."/>
            <person name="Vaque D."/>
            <person name="Sa E.L."/>
            <person name="Salazar G."/>
            <person name="Sanchez P."/>
            <person name="Duhaime M.B."/>
            <person name="Ignacio-Espinoza J."/>
            <person name="Santos F."/>
            <person name="Roux S."/>
            <person name="Anton J."/>
            <person name="Sullivan M.B."/>
            <person name="Acinas S.G."/>
        </authorList>
    </citation>
    <scope>NUCLEOTIDE SEQUENCE [LARGE SCALE GENOMIC DNA]</scope>
    <source>
        <strain evidence="1 2">C5a</strain>
    </source>
</reference>
<proteinExistence type="predicted"/>
<keyword evidence="2" id="KW-1185">Reference proteome</keyword>
<name>A0A1L5C281_9CAUD</name>
<accession>A0A1L5C281</accession>
<dbReference type="Proteomes" id="UP000222283">
    <property type="component" value="Segment"/>
</dbReference>
<protein>
    <recommendedName>
        <fullName evidence="3">Lipoprotein</fullName>
    </recommendedName>
</protein>
<evidence type="ECO:0008006" key="3">
    <source>
        <dbReference type="Google" id="ProtNLM"/>
    </source>
</evidence>
<sequence length="143" mass="15520">MKVALISSLVGACAFLSGCGNTTSDSWYDYGNGMINLENVTHIQGVISLSYYQDANGNKELCKGQGGGGSWDNPLTSNDVDIIIDTLENVVGNECFRKVKVSSNIKFDNFTLNLFEYKKVSKENLGKVKDDLGDALSSYNSVL</sequence>
<evidence type="ECO:0000313" key="1">
    <source>
        <dbReference type="EMBL" id="APM00213.1"/>
    </source>
</evidence>